<dbReference type="Pfam" id="PF03405">
    <property type="entry name" value="FA_desaturase_2"/>
    <property type="match status" value="1"/>
</dbReference>
<sequence length="287" mass="33786">MLYPELFTSLERARWDMQRDVAWDRFDPRRLSEDQARSIKMNAITEWAALPATEMFLRDNQDDSDFSAFMSIWFYEEQKHSLVLIEYLRRFRPDLAPSEEELHAVRFPFDPAPALETLTLHFGGEIRLNHWYRCAAQWHTEPVIRQIYELISRDEARHAAAYLKYMRRALERHGDDARRAFAKIGTLMASGNRSAKAIHPTNLHVNRSLFPNDTVQSRLPDPEWLSHWLDAQIHFDREWESRVADRILHNLAILLECPLLTLKDLHRLRKQLNQSPVDADAEPALHG</sequence>
<dbReference type="InterPro" id="IPR012348">
    <property type="entry name" value="RNR-like"/>
</dbReference>
<dbReference type="InterPro" id="IPR005067">
    <property type="entry name" value="Fatty_acid_desaturase-2"/>
</dbReference>
<dbReference type="RefSeq" id="WP_085229150.1">
    <property type="nucleotide sequence ID" value="NZ_BSQD01000012.1"/>
</dbReference>
<dbReference type="STRING" id="28094.SAMN06295900_11267"/>
<keyword evidence="3" id="KW-0444">Lipid biosynthesis</keyword>
<dbReference type="SUPFAM" id="SSF47240">
    <property type="entry name" value="Ferritin-like"/>
    <property type="match status" value="1"/>
</dbReference>
<dbReference type="GO" id="GO:0046872">
    <property type="term" value="F:metal ion binding"/>
    <property type="evidence" value="ECO:0007669"/>
    <property type="project" value="UniProtKB-KW"/>
</dbReference>
<dbReference type="Proteomes" id="UP000192911">
    <property type="component" value="Unassembled WGS sequence"/>
</dbReference>
<evidence type="ECO:0000256" key="1">
    <source>
        <dbReference type="ARBA" id="ARBA00001954"/>
    </source>
</evidence>
<dbReference type="OrthoDB" id="3606832at2"/>
<evidence type="ECO:0000256" key="9">
    <source>
        <dbReference type="ARBA" id="ARBA00023160"/>
    </source>
</evidence>
<reference evidence="11" key="1">
    <citation type="submission" date="2017-04" db="EMBL/GenBank/DDBJ databases">
        <authorList>
            <person name="Varghese N."/>
            <person name="Submissions S."/>
        </authorList>
    </citation>
    <scope>NUCLEOTIDE SEQUENCE [LARGE SCALE GENOMIC DNA]</scope>
    <source>
        <strain evidence="11">Ballard 720</strain>
    </source>
</reference>
<gene>
    <name evidence="10" type="ORF">SAMN06295900_11267</name>
</gene>
<proteinExistence type="inferred from homology"/>
<evidence type="ECO:0000256" key="7">
    <source>
        <dbReference type="ARBA" id="ARBA00023004"/>
    </source>
</evidence>
<keyword evidence="8" id="KW-0443">Lipid metabolism</keyword>
<evidence type="ECO:0000256" key="5">
    <source>
        <dbReference type="ARBA" id="ARBA00022832"/>
    </source>
</evidence>
<keyword evidence="11" id="KW-1185">Reference proteome</keyword>
<comment type="cofactor">
    <cofactor evidence="1">
        <name>Fe(2+)</name>
        <dbReference type="ChEBI" id="CHEBI:29033"/>
    </cofactor>
</comment>
<dbReference type="GeneID" id="95551936"/>
<evidence type="ECO:0000256" key="4">
    <source>
        <dbReference type="ARBA" id="ARBA00022723"/>
    </source>
</evidence>
<protein>
    <submittedName>
        <fullName evidence="10">p-aminobenzoate N-oxygenase AurF</fullName>
    </submittedName>
</protein>
<dbReference type="AlphaFoldDB" id="A0A1X7FWK4"/>
<evidence type="ECO:0000256" key="8">
    <source>
        <dbReference type="ARBA" id="ARBA00023098"/>
    </source>
</evidence>
<evidence type="ECO:0000256" key="6">
    <source>
        <dbReference type="ARBA" id="ARBA00023002"/>
    </source>
</evidence>
<evidence type="ECO:0000256" key="3">
    <source>
        <dbReference type="ARBA" id="ARBA00022516"/>
    </source>
</evidence>
<dbReference type="GO" id="GO:0006633">
    <property type="term" value="P:fatty acid biosynthetic process"/>
    <property type="evidence" value="ECO:0007669"/>
    <property type="project" value="UniProtKB-KW"/>
</dbReference>
<dbReference type="GO" id="GO:0045300">
    <property type="term" value="F:stearoyl-[ACP] desaturase activity"/>
    <property type="evidence" value="ECO:0007669"/>
    <property type="project" value="InterPro"/>
</dbReference>
<keyword evidence="4" id="KW-0479">Metal-binding</keyword>
<evidence type="ECO:0000313" key="11">
    <source>
        <dbReference type="Proteomes" id="UP000192911"/>
    </source>
</evidence>
<keyword evidence="7" id="KW-0408">Iron</keyword>
<evidence type="ECO:0000256" key="2">
    <source>
        <dbReference type="ARBA" id="ARBA00008749"/>
    </source>
</evidence>
<accession>A0A1X7FWK4</accession>
<dbReference type="EMBL" id="FXAH01000012">
    <property type="protein sequence ID" value="SMF60003.1"/>
    <property type="molecule type" value="Genomic_DNA"/>
</dbReference>
<comment type="similarity">
    <text evidence="2">Belongs to the fatty acid desaturase type 2 family.</text>
</comment>
<evidence type="ECO:0000313" key="10">
    <source>
        <dbReference type="EMBL" id="SMF60003.1"/>
    </source>
</evidence>
<keyword evidence="5" id="KW-0276">Fatty acid metabolism</keyword>
<keyword evidence="6" id="KW-0560">Oxidoreductase</keyword>
<organism evidence="10 11">
    <name type="scientific">Trinickia caryophylli</name>
    <name type="common">Paraburkholderia caryophylli</name>
    <dbReference type="NCBI Taxonomy" id="28094"/>
    <lineage>
        <taxon>Bacteria</taxon>
        <taxon>Pseudomonadati</taxon>
        <taxon>Pseudomonadota</taxon>
        <taxon>Betaproteobacteria</taxon>
        <taxon>Burkholderiales</taxon>
        <taxon>Burkholderiaceae</taxon>
        <taxon>Trinickia</taxon>
    </lineage>
</organism>
<name>A0A1X7FWK4_TRICW</name>
<dbReference type="InterPro" id="IPR009078">
    <property type="entry name" value="Ferritin-like_SF"/>
</dbReference>
<keyword evidence="9" id="KW-0275">Fatty acid biosynthesis</keyword>
<dbReference type="Gene3D" id="1.10.620.20">
    <property type="entry name" value="Ribonucleotide Reductase, subunit A"/>
    <property type="match status" value="1"/>
</dbReference>